<dbReference type="GO" id="GO:0046872">
    <property type="term" value="F:metal ion binding"/>
    <property type="evidence" value="ECO:0007669"/>
    <property type="project" value="UniProtKB-KW"/>
</dbReference>
<dbReference type="GO" id="GO:0006749">
    <property type="term" value="P:glutathione metabolic process"/>
    <property type="evidence" value="ECO:0007669"/>
    <property type="project" value="InterPro"/>
</dbReference>
<dbReference type="Pfam" id="PF00753">
    <property type="entry name" value="Lactamase_B"/>
    <property type="match status" value="1"/>
</dbReference>
<dbReference type="InterPro" id="IPR001279">
    <property type="entry name" value="Metallo-B-lactamas"/>
</dbReference>
<evidence type="ECO:0000313" key="4">
    <source>
        <dbReference type="Proteomes" id="UP000604046"/>
    </source>
</evidence>
<proteinExistence type="predicted"/>
<keyword evidence="4" id="KW-1185">Reference proteome</keyword>
<dbReference type="AlphaFoldDB" id="A0A812L0F0"/>
<protein>
    <submittedName>
        <fullName evidence="3">GLY3 protein</fullName>
    </submittedName>
</protein>
<evidence type="ECO:0000256" key="1">
    <source>
        <dbReference type="ARBA" id="ARBA00022723"/>
    </source>
</evidence>
<reference evidence="3" key="1">
    <citation type="submission" date="2021-02" db="EMBL/GenBank/DDBJ databases">
        <authorList>
            <person name="Dougan E. K."/>
            <person name="Rhodes N."/>
            <person name="Thang M."/>
            <person name="Chan C."/>
        </authorList>
    </citation>
    <scope>NUCLEOTIDE SEQUENCE</scope>
</reference>
<dbReference type="EMBL" id="CAJNDS010000780">
    <property type="protein sequence ID" value="CAE7233679.1"/>
    <property type="molecule type" value="Genomic_DNA"/>
</dbReference>
<keyword evidence="1" id="KW-0479">Metal-binding</keyword>
<dbReference type="Gene3D" id="3.60.15.10">
    <property type="entry name" value="Ribonuclease Z/Hydroxyacylglutathione hydrolase-like"/>
    <property type="match status" value="1"/>
</dbReference>
<dbReference type="GO" id="GO:0005739">
    <property type="term" value="C:mitochondrion"/>
    <property type="evidence" value="ECO:0007669"/>
    <property type="project" value="TreeGrafter"/>
</dbReference>
<dbReference type="GO" id="GO:0050313">
    <property type="term" value="F:sulfur dioxygenase activity"/>
    <property type="evidence" value="ECO:0007669"/>
    <property type="project" value="InterPro"/>
</dbReference>
<feature type="domain" description="Metallo-beta-lactamase" evidence="2">
    <location>
        <begin position="557"/>
        <end position="722"/>
    </location>
</feature>
<evidence type="ECO:0000259" key="2">
    <source>
        <dbReference type="SMART" id="SM00849"/>
    </source>
</evidence>
<dbReference type="InterPro" id="IPR036866">
    <property type="entry name" value="RibonucZ/Hydroxyglut_hydro"/>
</dbReference>
<dbReference type="Gene3D" id="3.90.190.10">
    <property type="entry name" value="Protein tyrosine phosphatase superfamily"/>
    <property type="match status" value="1"/>
</dbReference>
<sequence>MPRQLLPPAARRPLGGLLLALLAAVAAYTYIVKYREAASGSSVCHPNLARLRDSDGREILLIGSLCVDLDKESSRLVTDALNAHRPDVVMLEGSPTAVAQAMLTTGHWEIIGIRRPNNTDWMNLDPDLRPVELKPPAQKRRFRLFSGSVAPERSMVPVKVNFWAYHLLSSVGGNMAATVAAASRLSVPLRFLGPPDGGMQGYVQEDFVYYIVFPNALTQLIRHSLACLLTSKMGGVDGGGLGEIIDSDFGIATSPGQSESRTPVEGVKGFNAVDMIMISSNSVPACSEESDHWLREKWPAHQAGTACAPFPALELHAPVKALEPRTEEVLHGVIKLPSRDFGDPAECGGVVMSHYGRNGLPLASHGCDAGVPAFSPGQLGVETPPVPGNISLAGTLSADTVAALAPRYKAWLYLNPKGLSSHFHAGPRISNRAVGFPRDVIEKAGCRLETLDFFRPPVPPEQTEQLLAAVTELPRPLMIQCSTGTRSSALLTLWWAKNAGHNAEAALRMAEDLKCLNRLMESGWLRDWLLPELQCPELMQPACAGYLLEQFFEPLTFSNTYLVACKSTKEAILIDPEASRTERDLELIEESGLHLKYVVNTHCHYDHVNMTGSDVIKKLRHVPLLSSKASGAAADEFLSQGSTVTFGQYWLEVRETPGHTSGCLTYILRGPGEPKVAFTGDALLVRSCGRTDFKEGNAGQLFDSVHREIFSLDSETQIFPGHEYSGRNNSTVGEEKAEALSFTFSRSAGAGGPESPLQSCRSLHPQVALKELKA</sequence>
<dbReference type="Proteomes" id="UP000604046">
    <property type="component" value="Unassembled WGS sequence"/>
</dbReference>
<dbReference type="PANTHER" id="PTHR43084">
    <property type="entry name" value="PERSULFIDE DIOXYGENASE ETHE1"/>
    <property type="match status" value="1"/>
</dbReference>
<dbReference type="InterPro" id="IPR051682">
    <property type="entry name" value="Mito_Persulfide_Diox"/>
</dbReference>
<dbReference type="OrthoDB" id="10534281at2759"/>
<organism evidence="3 4">
    <name type="scientific">Symbiodinium natans</name>
    <dbReference type="NCBI Taxonomy" id="878477"/>
    <lineage>
        <taxon>Eukaryota</taxon>
        <taxon>Sar</taxon>
        <taxon>Alveolata</taxon>
        <taxon>Dinophyceae</taxon>
        <taxon>Suessiales</taxon>
        <taxon>Symbiodiniaceae</taxon>
        <taxon>Symbiodinium</taxon>
    </lineage>
</organism>
<name>A0A812L0F0_9DINO</name>
<dbReference type="PANTHER" id="PTHR43084:SF1">
    <property type="entry name" value="PERSULFIDE DIOXYGENASE ETHE1, MITOCHONDRIAL"/>
    <property type="match status" value="1"/>
</dbReference>
<accession>A0A812L0F0</accession>
<gene>
    <name evidence="3" type="primary">GLY3</name>
    <name evidence="3" type="ORF">SNAT2548_LOCUS9795</name>
</gene>
<evidence type="ECO:0000313" key="3">
    <source>
        <dbReference type="EMBL" id="CAE7233679.1"/>
    </source>
</evidence>
<dbReference type="SMART" id="SM00849">
    <property type="entry name" value="Lactamase_B"/>
    <property type="match status" value="1"/>
</dbReference>
<comment type="caution">
    <text evidence="3">The sequence shown here is derived from an EMBL/GenBank/DDBJ whole genome shotgun (WGS) entry which is preliminary data.</text>
</comment>
<dbReference type="CDD" id="cd07724">
    <property type="entry name" value="POD-like_MBL-fold"/>
    <property type="match status" value="1"/>
</dbReference>
<dbReference type="SUPFAM" id="SSF56281">
    <property type="entry name" value="Metallo-hydrolase/oxidoreductase"/>
    <property type="match status" value="1"/>
</dbReference>
<dbReference type="GO" id="GO:0070813">
    <property type="term" value="P:hydrogen sulfide metabolic process"/>
    <property type="evidence" value="ECO:0007669"/>
    <property type="project" value="TreeGrafter"/>
</dbReference>
<dbReference type="InterPro" id="IPR044528">
    <property type="entry name" value="POD-like_MBL-fold"/>
</dbReference>
<dbReference type="InterPro" id="IPR029021">
    <property type="entry name" value="Prot-tyrosine_phosphatase-like"/>
</dbReference>